<name>A0A8S4RST2_9NEOP</name>
<keyword evidence="2" id="KW-1185">Reference proteome</keyword>
<comment type="caution">
    <text evidence="1">The sequence shown here is derived from an EMBL/GenBank/DDBJ whole genome shotgun (WGS) entry which is preliminary data.</text>
</comment>
<organism evidence="1 2">
    <name type="scientific">Pararge aegeria aegeria</name>
    <dbReference type="NCBI Taxonomy" id="348720"/>
    <lineage>
        <taxon>Eukaryota</taxon>
        <taxon>Metazoa</taxon>
        <taxon>Ecdysozoa</taxon>
        <taxon>Arthropoda</taxon>
        <taxon>Hexapoda</taxon>
        <taxon>Insecta</taxon>
        <taxon>Pterygota</taxon>
        <taxon>Neoptera</taxon>
        <taxon>Endopterygota</taxon>
        <taxon>Lepidoptera</taxon>
        <taxon>Glossata</taxon>
        <taxon>Ditrysia</taxon>
        <taxon>Papilionoidea</taxon>
        <taxon>Nymphalidae</taxon>
        <taxon>Satyrinae</taxon>
        <taxon>Satyrini</taxon>
        <taxon>Parargina</taxon>
        <taxon>Pararge</taxon>
    </lineage>
</organism>
<evidence type="ECO:0000313" key="1">
    <source>
        <dbReference type="EMBL" id="CAH2240076.1"/>
    </source>
</evidence>
<protein>
    <submittedName>
        <fullName evidence="1">Jg6331 protein</fullName>
    </submittedName>
</protein>
<proteinExistence type="predicted"/>
<dbReference type="EMBL" id="CAKXAJ010025470">
    <property type="protein sequence ID" value="CAH2240076.1"/>
    <property type="molecule type" value="Genomic_DNA"/>
</dbReference>
<evidence type="ECO:0000313" key="2">
    <source>
        <dbReference type="Proteomes" id="UP000838756"/>
    </source>
</evidence>
<gene>
    <name evidence="1" type="primary">jg6331</name>
    <name evidence="1" type="ORF">PAEG_LOCUS16689</name>
</gene>
<dbReference type="Proteomes" id="UP000838756">
    <property type="component" value="Unassembled WGS sequence"/>
</dbReference>
<reference evidence="1" key="1">
    <citation type="submission" date="2022-03" db="EMBL/GenBank/DDBJ databases">
        <authorList>
            <person name="Lindestad O."/>
        </authorList>
    </citation>
    <scope>NUCLEOTIDE SEQUENCE</scope>
</reference>
<accession>A0A8S4RST2</accession>
<dbReference type="AlphaFoldDB" id="A0A8S4RST2"/>
<sequence>MTIAKKLHKNHHSSLYGEPKGELVVALNDEQDAENNMAGGIVSSDAVLLHPISSERCDYLRRSIILNHNQNGPVIKTGV</sequence>